<gene>
    <name evidence="3" type="ORF">DCF19_22510</name>
</gene>
<evidence type="ECO:0000256" key="1">
    <source>
        <dbReference type="SAM" id="Phobius"/>
    </source>
</evidence>
<dbReference type="Gene3D" id="3.40.50.300">
    <property type="entry name" value="P-loop containing nucleotide triphosphate hydrolases"/>
    <property type="match status" value="1"/>
</dbReference>
<evidence type="ECO:0000313" key="3">
    <source>
        <dbReference type="EMBL" id="PZO36081.1"/>
    </source>
</evidence>
<keyword evidence="1" id="KW-0812">Transmembrane</keyword>
<dbReference type="AlphaFoldDB" id="A0A2W4XK39"/>
<feature type="transmembrane region" description="Helical" evidence="1">
    <location>
        <begin position="530"/>
        <end position="553"/>
    </location>
</feature>
<keyword evidence="1" id="KW-0472">Membrane</keyword>
<accession>A0A2W4XK39</accession>
<dbReference type="InterPro" id="IPR027417">
    <property type="entry name" value="P-loop_NTPase"/>
</dbReference>
<reference evidence="3 4" key="2">
    <citation type="submission" date="2018-06" db="EMBL/GenBank/DDBJ databases">
        <title>Metagenomic assembly of (sub)arctic Cyanobacteria and their associated microbiome from non-axenic cultures.</title>
        <authorList>
            <person name="Baurain D."/>
        </authorList>
    </citation>
    <scope>NUCLEOTIDE SEQUENCE [LARGE SCALE GENOMIC DNA]</scope>
    <source>
        <strain evidence="3">ULC066bin1</strain>
    </source>
</reference>
<name>A0A2W4XK39_9CYAN</name>
<proteinExistence type="predicted"/>
<keyword evidence="1" id="KW-1133">Transmembrane helix</keyword>
<comment type="caution">
    <text evidence="3">The sequence shown here is derived from an EMBL/GenBank/DDBJ whole genome shotgun (WGS) entry which is preliminary data.</text>
</comment>
<dbReference type="Proteomes" id="UP000249467">
    <property type="component" value="Unassembled WGS sequence"/>
</dbReference>
<feature type="domain" description="Novel STAND NTPase 1" evidence="2">
    <location>
        <begin position="65"/>
        <end position="479"/>
    </location>
</feature>
<evidence type="ECO:0000259" key="2">
    <source>
        <dbReference type="Pfam" id="PF20703"/>
    </source>
</evidence>
<evidence type="ECO:0000313" key="4">
    <source>
        <dbReference type="Proteomes" id="UP000249467"/>
    </source>
</evidence>
<dbReference type="InterPro" id="IPR049052">
    <property type="entry name" value="nSTAND1"/>
</dbReference>
<reference evidence="3 4" key="1">
    <citation type="submission" date="2018-04" db="EMBL/GenBank/DDBJ databases">
        <authorList>
            <person name="Go L.Y."/>
            <person name="Mitchell J.A."/>
        </authorList>
    </citation>
    <scope>NUCLEOTIDE SEQUENCE [LARGE SCALE GENOMIC DNA]</scope>
    <source>
        <strain evidence="3">ULC066bin1</strain>
    </source>
</reference>
<dbReference type="Pfam" id="PF20703">
    <property type="entry name" value="nSTAND1"/>
    <property type="match status" value="1"/>
</dbReference>
<dbReference type="SUPFAM" id="SSF52540">
    <property type="entry name" value="P-loop containing nucleoside triphosphate hydrolases"/>
    <property type="match status" value="1"/>
</dbReference>
<organism evidence="3 4">
    <name type="scientific">Pseudanabaena frigida</name>
    <dbReference type="NCBI Taxonomy" id="945775"/>
    <lineage>
        <taxon>Bacteria</taxon>
        <taxon>Bacillati</taxon>
        <taxon>Cyanobacteriota</taxon>
        <taxon>Cyanophyceae</taxon>
        <taxon>Pseudanabaenales</taxon>
        <taxon>Pseudanabaenaceae</taxon>
        <taxon>Pseudanabaena</taxon>
    </lineage>
</organism>
<sequence length="796" mass="88890">MSDDLLNPNVIPQINQRVDGDGNQAIGQVYGGIIVYVCGGQAIINPTATESPVAKASSLDIGANPYKGLLAFQESDSANFFGRSQDIQHLWEEFRDLQNLETRLLAIFGPSGSGKSSLVRAGLIPYLGRHPLPAQEKARVAILVPRTQPLEALATVLARIAGNDLIPVKKTREFVEELKLKNTSGQYDGLQRIASALPEIDITPLVVLVDQFEEVYSQCKDDSIRDAMIGNLLYAASDRSRYVSVILTMRSDFLNETQKHSTLNRLFSSQGFLVPTMDTQCLQEAIAEPAKQARYPLDKATIKLLIEQTDGREGALPLLQFALAQIWEGMRQGETPIATIERIGGVGGALAGEAQRIYEKFSPIEQQIARGVFLSLVQQVKLGDTIKYARHRELLANFVSSLGTAEQVKQIIGSFADPKVRLITLSTQTDGETAEITHEALFRHWELLRNWLENNQIFLNWRDRLRIIIKQWEISGRDREALLRGKPLIEAEDWFLKQESDLSQTEKVFIQASVEDRTSWQKAYKARQQLGIKLAISIAGLSVAALLAILFAWQQQQQAQQVQKAFLLGIEPSKPELLKKLPSFLEEADRLSSTRKEEDVQLALAYYRKILTDTTSLNKAIKTTPALFQSQDGQIINVIAKKAQDRIVETIRQSRLPQLEVELSNKMFGKVNGDASMTDIENARSGALRTTYKILMSDFGAKADLNGNGTIDNAEEAERFPCETFRDIEHLWRKYTNKRCGWYGSIEKDSAPTCTELGKQTLISSIFTPPISDIENSLDKCLGLTKTISNPNRKSK</sequence>
<dbReference type="EMBL" id="QBML01000045">
    <property type="protein sequence ID" value="PZO36081.1"/>
    <property type="molecule type" value="Genomic_DNA"/>
</dbReference>
<protein>
    <recommendedName>
        <fullName evidence="2">Novel STAND NTPase 1 domain-containing protein</fullName>
    </recommendedName>
</protein>